<evidence type="ECO:0000256" key="4">
    <source>
        <dbReference type="ARBA" id="ARBA00023136"/>
    </source>
</evidence>
<dbReference type="RefSeq" id="WP_214296981.1">
    <property type="nucleotide sequence ID" value="NZ_JAHDYS010000004.1"/>
</dbReference>
<accession>A0ABS5U6I5</accession>
<evidence type="ECO:0000256" key="3">
    <source>
        <dbReference type="ARBA" id="ARBA00022989"/>
    </source>
</evidence>
<gene>
    <name evidence="7" type="ORF">KJB30_05710</name>
</gene>
<dbReference type="InterPro" id="IPR050307">
    <property type="entry name" value="Sterol_Desaturase_Related"/>
</dbReference>
<evidence type="ECO:0000259" key="6">
    <source>
        <dbReference type="Pfam" id="PF04116"/>
    </source>
</evidence>
<organism evidence="7 8">
    <name type="scientific">Pelotalea chapellei</name>
    <dbReference type="NCBI Taxonomy" id="44671"/>
    <lineage>
        <taxon>Bacteria</taxon>
        <taxon>Pseudomonadati</taxon>
        <taxon>Thermodesulfobacteriota</taxon>
        <taxon>Desulfuromonadia</taxon>
        <taxon>Geobacterales</taxon>
        <taxon>Geobacteraceae</taxon>
        <taxon>Pelotalea</taxon>
    </lineage>
</organism>
<feature type="transmembrane region" description="Helical" evidence="5">
    <location>
        <begin position="12"/>
        <end position="31"/>
    </location>
</feature>
<protein>
    <submittedName>
        <fullName evidence="7">Sterol desaturase family protein</fullName>
    </submittedName>
</protein>
<keyword evidence="4 5" id="KW-0472">Membrane</keyword>
<keyword evidence="8" id="KW-1185">Reference proteome</keyword>
<sequence>MAQPRSMMSRELPSWLSALLIFGTVATVVYLEIKRPLRRMRQDKATRDIRNVFMSLTTAATISLTEKPITAPLSRAVEHHGFGLLKLRRLPVWAELVLSVVLLDYTLYIWHYLTHKVPLLWRFHLAHHVDLDLDASTALRFHAGEMLLSVPWRAAQVAVLGISPLGLALWQTLTLMEILFHHSNMRLPYEVERRLCRLIVTPRVHGIHHSVVREETDSNWATIFSWPDYLHGTSRLNVPQDSITIGVEAYQNPEELTVGKILQLPFAVDRLNRETPDKHKPHRAEIAASLTSLVP</sequence>
<evidence type="ECO:0000313" key="7">
    <source>
        <dbReference type="EMBL" id="MBT1071268.1"/>
    </source>
</evidence>
<feature type="transmembrane region" description="Helical" evidence="5">
    <location>
        <begin position="92"/>
        <end position="113"/>
    </location>
</feature>
<dbReference type="EMBL" id="JAHDYS010000004">
    <property type="protein sequence ID" value="MBT1071268.1"/>
    <property type="molecule type" value="Genomic_DNA"/>
</dbReference>
<comment type="caution">
    <text evidence="7">The sequence shown here is derived from an EMBL/GenBank/DDBJ whole genome shotgun (WGS) entry which is preliminary data.</text>
</comment>
<dbReference type="Proteomes" id="UP000784128">
    <property type="component" value="Unassembled WGS sequence"/>
</dbReference>
<proteinExistence type="predicted"/>
<comment type="subcellular location">
    <subcellularLocation>
        <location evidence="1">Membrane</location>
    </subcellularLocation>
</comment>
<dbReference type="Pfam" id="PF04116">
    <property type="entry name" value="FA_hydroxylase"/>
    <property type="match status" value="1"/>
</dbReference>
<evidence type="ECO:0000256" key="5">
    <source>
        <dbReference type="SAM" id="Phobius"/>
    </source>
</evidence>
<evidence type="ECO:0000256" key="1">
    <source>
        <dbReference type="ARBA" id="ARBA00004370"/>
    </source>
</evidence>
<keyword evidence="3 5" id="KW-1133">Transmembrane helix</keyword>
<evidence type="ECO:0000313" key="8">
    <source>
        <dbReference type="Proteomes" id="UP000784128"/>
    </source>
</evidence>
<name>A0ABS5U6I5_9BACT</name>
<reference evidence="7 8" key="1">
    <citation type="submission" date="2021-05" db="EMBL/GenBank/DDBJ databases">
        <title>The draft genome of Geobacter chapellei DSM 13688.</title>
        <authorList>
            <person name="Xu Z."/>
            <person name="Masuda Y."/>
            <person name="Itoh H."/>
            <person name="Senoo K."/>
        </authorList>
    </citation>
    <scope>NUCLEOTIDE SEQUENCE [LARGE SCALE GENOMIC DNA]</scope>
    <source>
        <strain evidence="7 8">DSM 13688</strain>
    </source>
</reference>
<feature type="domain" description="Fatty acid hydroxylase" evidence="6">
    <location>
        <begin position="97"/>
        <end position="233"/>
    </location>
</feature>
<dbReference type="PANTHER" id="PTHR11863">
    <property type="entry name" value="STEROL DESATURASE"/>
    <property type="match status" value="1"/>
</dbReference>
<dbReference type="InterPro" id="IPR006694">
    <property type="entry name" value="Fatty_acid_hydroxylase"/>
</dbReference>
<keyword evidence="2 5" id="KW-0812">Transmembrane</keyword>
<evidence type="ECO:0000256" key="2">
    <source>
        <dbReference type="ARBA" id="ARBA00022692"/>
    </source>
</evidence>